<dbReference type="InterPro" id="IPR032701">
    <property type="entry name" value="Prok-E2_B_dom"/>
</dbReference>
<dbReference type="InterPro" id="IPR016135">
    <property type="entry name" value="UBQ-conjugating_enzyme/RWD"/>
</dbReference>
<protein>
    <submittedName>
        <fullName evidence="3">Thiamine biosynthesis protein ThiF</fullName>
    </submittedName>
</protein>
<dbReference type="Pfam" id="PF14461">
    <property type="entry name" value="Prok-E2_B"/>
    <property type="match status" value="1"/>
</dbReference>
<dbReference type="KEGG" id="bgok:Pr1d_35580"/>
<dbReference type="GO" id="GO:0008641">
    <property type="term" value="F:ubiquitin-like modifier activating enzyme activity"/>
    <property type="evidence" value="ECO:0007669"/>
    <property type="project" value="InterPro"/>
</dbReference>
<dbReference type="GO" id="GO:0061503">
    <property type="term" value="F:tRNA threonylcarbamoyladenosine dehydratase"/>
    <property type="evidence" value="ECO:0007669"/>
    <property type="project" value="TreeGrafter"/>
</dbReference>
<dbReference type="PANTHER" id="PTHR43267:SF1">
    <property type="entry name" value="TRNA THREONYLCARBAMOYLADENOSINE DEHYDRATASE"/>
    <property type="match status" value="1"/>
</dbReference>
<evidence type="ECO:0000259" key="1">
    <source>
        <dbReference type="Pfam" id="PF00899"/>
    </source>
</evidence>
<dbReference type="InterPro" id="IPR000594">
    <property type="entry name" value="ThiF_NAD_FAD-bd"/>
</dbReference>
<dbReference type="OrthoDB" id="891532at2"/>
<dbReference type="Gene3D" id="3.40.50.720">
    <property type="entry name" value="NAD(P)-binding Rossmann-like Domain"/>
    <property type="match status" value="1"/>
</dbReference>
<evidence type="ECO:0000259" key="2">
    <source>
        <dbReference type="Pfam" id="PF14461"/>
    </source>
</evidence>
<dbReference type="PROSITE" id="PS00065">
    <property type="entry name" value="D_2_HYDROXYACID_DH_1"/>
    <property type="match status" value="1"/>
</dbReference>
<evidence type="ECO:0000313" key="4">
    <source>
        <dbReference type="Proteomes" id="UP000323917"/>
    </source>
</evidence>
<reference evidence="3 4" key="1">
    <citation type="submission" date="2019-08" db="EMBL/GenBank/DDBJ databases">
        <title>Deep-cultivation of Planctomycetes and their phenomic and genomic characterization uncovers novel biology.</title>
        <authorList>
            <person name="Wiegand S."/>
            <person name="Jogler M."/>
            <person name="Boedeker C."/>
            <person name="Pinto D."/>
            <person name="Vollmers J."/>
            <person name="Rivas-Marin E."/>
            <person name="Kohn T."/>
            <person name="Peeters S.H."/>
            <person name="Heuer A."/>
            <person name="Rast P."/>
            <person name="Oberbeckmann S."/>
            <person name="Bunk B."/>
            <person name="Jeske O."/>
            <person name="Meyerdierks A."/>
            <person name="Storesund J.E."/>
            <person name="Kallscheuer N."/>
            <person name="Luecker S."/>
            <person name="Lage O.M."/>
            <person name="Pohl T."/>
            <person name="Merkel B.J."/>
            <person name="Hornburger P."/>
            <person name="Mueller R.-W."/>
            <person name="Bruemmer F."/>
            <person name="Labrenz M."/>
            <person name="Spormann A.M."/>
            <person name="Op den Camp H."/>
            <person name="Overmann J."/>
            <person name="Amann R."/>
            <person name="Jetten M.S.M."/>
            <person name="Mascher T."/>
            <person name="Medema M.H."/>
            <person name="Devos D.P."/>
            <person name="Kaster A.-K."/>
            <person name="Ovreas L."/>
            <person name="Rohde M."/>
            <person name="Galperin M.Y."/>
            <person name="Jogler C."/>
        </authorList>
    </citation>
    <scope>NUCLEOTIDE SEQUENCE [LARGE SCALE GENOMIC DNA]</scope>
    <source>
        <strain evidence="3 4">Pr1d</strain>
    </source>
</reference>
<dbReference type="InterPro" id="IPR029752">
    <property type="entry name" value="D-isomer_DH_CS1"/>
</dbReference>
<feature type="domain" description="Prokaryotic E2 family B" evidence="2">
    <location>
        <begin position="43"/>
        <end position="153"/>
    </location>
</feature>
<gene>
    <name evidence="3" type="ORF">Pr1d_35580</name>
</gene>
<organism evidence="3 4">
    <name type="scientific">Bythopirellula goksoeyrii</name>
    <dbReference type="NCBI Taxonomy" id="1400387"/>
    <lineage>
        <taxon>Bacteria</taxon>
        <taxon>Pseudomonadati</taxon>
        <taxon>Planctomycetota</taxon>
        <taxon>Planctomycetia</taxon>
        <taxon>Pirellulales</taxon>
        <taxon>Lacipirellulaceae</taxon>
        <taxon>Bythopirellula</taxon>
    </lineage>
</organism>
<dbReference type="SUPFAM" id="SSF54495">
    <property type="entry name" value="UBC-like"/>
    <property type="match status" value="1"/>
</dbReference>
<name>A0A5B9QH25_9BACT</name>
<feature type="domain" description="THIF-type NAD/FAD binding fold" evidence="1">
    <location>
        <begin position="336"/>
        <end position="494"/>
    </location>
</feature>
<dbReference type="GO" id="GO:0061504">
    <property type="term" value="P:cyclic threonylcarbamoyladenosine biosynthetic process"/>
    <property type="evidence" value="ECO:0007669"/>
    <property type="project" value="TreeGrafter"/>
</dbReference>
<evidence type="ECO:0000313" key="3">
    <source>
        <dbReference type="EMBL" id="QEG36246.1"/>
    </source>
</evidence>
<dbReference type="Pfam" id="PF00899">
    <property type="entry name" value="ThiF"/>
    <property type="match status" value="1"/>
</dbReference>
<dbReference type="InterPro" id="IPR035985">
    <property type="entry name" value="Ubiquitin-activating_enz"/>
</dbReference>
<dbReference type="InterPro" id="IPR045886">
    <property type="entry name" value="ThiF/MoeB/HesA"/>
</dbReference>
<keyword evidence="4" id="KW-1185">Reference proteome</keyword>
<proteinExistence type="predicted"/>
<dbReference type="EMBL" id="CP042913">
    <property type="protein sequence ID" value="QEG36246.1"/>
    <property type="molecule type" value="Genomic_DNA"/>
</dbReference>
<sequence length="604" mass="66442">MHEASNLVLERRFSSAIAEVHAKLLTGPWQVSILTTPQLRRYRNRGFQHGWRLVIPHGEGTLDFDVLVTEHFPHQPPRISLATLQRFLVWPHVEEDGVLCLLSSEATINSARPGEVTLSLLQDALQLVLESEIGNNQQDFRNEFTTYWGRKCPEQCIPVWSLLSPDQESRLIPFWSGKEFCLIGESTEQLEHWLNNATKKRISGSREYRQGILLPLPQLPCPKDFPKNGRDLIACIEQSNAKHLIESIHQEGLEGYLAVLAGKTPTGTAFGGVIARVQEKLRYPAERRGGSIIDGFRPGKAPKEVVQSQIKSSLSISLTTVERADALWIHGRGSDPKVKTLQSSTIAILGCGSIGSHLAFLLAEAGVGKLVLCDPEPLKWANVGRHALASDSVGTSKAKSLATTLKNSYPSSVGFDGYCKTWEGLASSMPEKLLTCDLLIAATGNWTTEASLNAWRKTADFRQPLLYCWAEAFAAAGHAIAIFPDDGCLQCGFSPLGLPKLSVTSWSEKTILQEAGCDTSFQPYGPIALSHIVSLAAELALDCLLGSVCESTERIWCGNKRLAKDNGGTWSEEWKSLVGDREQGSFTQELPWVPDKNCLECSFI</sequence>
<dbReference type="SUPFAM" id="SSF69572">
    <property type="entry name" value="Activating enzymes of the ubiquitin-like proteins"/>
    <property type="match status" value="1"/>
</dbReference>
<dbReference type="Proteomes" id="UP000323917">
    <property type="component" value="Chromosome"/>
</dbReference>
<dbReference type="PANTHER" id="PTHR43267">
    <property type="entry name" value="TRNA THREONYLCARBAMOYLADENOSINE DEHYDRATASE"/>
    <property type="match status" value="1"/>
</dbReference>
<dbReference type="AlphaFoldDB" id="A0A5B9QH25"/>
<accession>A0A5B9QH25</accession>